<dbReference type="GO" id="GO:0046872">
    <property type="term" value="F:metal ion binding"/>
    <property type="evidence" value="ECO:0007669"/>
    <property type="project" value="UniProtKB-UniRule"/>
</dbReference>
<gene>
    <name evidence="4" type="ORF">NP233_g5712</name>
</gene>
<keyword evidence="3" id="KW-0812">Transmembrane</keyword>
<feature type="transmembrane region" description="Helical" evidence="3">
    <location>
        <begin position="35"/>
        <end position="58"/>
    </location>
</feature>
<dbReference type="InterPro" id="IPR008257">
    <property type="entry name" value="Pept_M19"/>
</dbReference>
<proteinExistence type="inferred from homology"/>
<keyword evidence="1" id="KW-0482">Metalloprotease</keyword>
<dbReference type="PROSITE" id="PS51365">
    <property type="entry name" value="RENAL_DIPEPTIDASE_2"/>
    <property type="match status" value="1"/>
</dbReference>
<dbReference type="EC" id="3.4.13.19" evidence="1"/>
<comment type="cofactor">
    <cofactor evidence="1">
        <name>Zn(2+)</name>
        <dbReference type="ChEBI" id="CHEBI:29105"/>
    </cofactor>
</comment>
<evidence type="ECO:0000256" key="3">
    <source>
        <dbReference type="SAM" id="Phobius"/>
    </source>
</evidence>
<evidence type="ECO:0000256" key="1">
    <source>
        <dbReference type="RuleBase" id="RU341113"/>
    </source>
</evidence>
<dbReference type="AlphaFoldDB" id="A0AAD5VSC2"/>
<evidence type="ECO:0000313" key="4">
    <source>
        <dbReference type="EMBL" id="KAJ3568441.1"/>
    </source>
</evidence>
<keyword evidence="1" id="KW-0645">Protease</keyword>
<evidence type="ECO:0000313" key="5">
    <source>
        <dbReference type="Proteomes" id="UP001213000"/>
    </source>
</evidence>
<dbReference type="PANTHER" id="PTHR10443:SF12">
    <property type="entry name" value="DIPEPTIDASE"/>
    <property type="match status" value="1"/>
</dbReference>
<reference evidence="4" key="1">
    <citation type="submission" date="2022-07" db="EMBL/GenBank/DDBJ databases">
        <title>Genome Sequence of Leucocoprinus birnbaumii.</title>
        <authorList>
            <person name="Buettner E."/>
        </authorList>
    </citation>
    <scope>NUCLEOTIDE SEQUENCE</scope>
    <source>
        <strain evidence="4">VT141</strain>
    </source>
</reference>
<dbReference type="CDD" id="cd01301">
    <property type="entry name" value="rDP_like"/>
    <property type="match status" value="1"/>
</dbReference>
<comment type="similarity">
    <text evidence="1">Belongs to the metallo-dependent hydrolases superfamily. Peptidase M19 family.</text>
</comment>
<dbReference type="Gene3D" id="3.20.20.140">
    <property type="entry name" value="Metal-dependent hydrolases"/>
    <property type="match status" value="1"/>
</dbReference>
<keyword evidence="1" id="KW-0224">Dipeptidase</keyword>
<keyword evidence="1" id="KW-0479">Metal-binding</keyword>
<keyword evidence="1" id="KW-0862">Zinc</keyword>
<comment type="catalytic activity">
    <reaction evidence="1">
        <text>an L-aminoacyl-L-amino acid + H2O = 2 an L-alpha-amino acid</text>
        <dbReference type="Rhea" id="RHEA:48940"/>
        <dbReference type="ChEBI" id="CHEBI:15377"/>
        <dbReference type="ChEBI" id="CHEBI:59869"/>
        <dbReference type="ChEBI" id="CHEBI:77460"/>
        <dbReference type="EC" id="3.4.13.19"/>
    </reaction>
</comment>
<evidence type="ECO:0000256" key="2">
    <source>
        <dbReference type="SAM" id="MobiDB-lite"/>
    </source>
</evidence>
<protein>
    <recommendedName>
        <fullName evidence="1">Dipeptidase</fullName>
        <ecNumber evidence="1">3.4.13.19</ecNumber>
    </recommendedName>
</protein>
<dbReference type="EMBL" id="JANIEX010000345">
    <property type="protein sequence ID" value="KAJ3568441.1"/>
    <property type="molecule type" value="Genomic_DNA"/>
</dbReference>
<dbReference type="PANTHER" id="PTHR10443">
    <property type="entry name" value="MICROSOMAL DIPEPTIDASE"/>
    <property type="match status" value="1"/>
</dbReference>
<keyword evidence="3" id="KW-0472">Membrane</keyword>
<sequence length="440" mass="47814">MSGSPSANGRQNEASPLLNVGLEHDKEPDTKSKKIVWTGLTIVFVAALVFFLGFIHLLSDELAPLIGLLPRDPHKAALVIMKQAPVIDGHIDLPILVRATYANNVSAVDLENPTPGHVDIPRLRKGRVGGFFWSAYVGCAKPEEEGKDFIDATWIVRYRDTLEQIDVSRELIAKYPDTFQLARTSEEVEAAISSGKIASLIGIEGAHQLGNSIAVLRTYHDLGVRYVTLTHTCHNAFADSCGYFPGIIPRHHGLSSLGKRLIEEMNRLGVLVDLSHTSDATASQAIKHSKAPVIWSHSSARAVHFHVRNVPDEVLALIGTGEGKNDAVVMVNFSPDFVADDGKATIQAVADHVEHIARVTGKEHVGIGSDYDGIAKTPFSELVSRGWNKYEIAGLAGGNLLRVMKGAERVAKELQAAGTPPVYDIYHKRPDLPSHRGDDL</sequence>
<keyword evidence="3" id="KW-1133">Transmembrane helix</keyword>
<feature type="region of interest" description="Disordered" evidence="2">
    <location>
        <begin position="1"/>
        <end position="25"/>
    </location>
</feature>
<dbReference type="GO" id="GO:0070573">
    <property type="term" value="F:metallodipeptidase activity"/>
    <property type="evidence" value="ECO:0007669"/>
    <property type="project" value="InterPro"/>
</dbReference>
<dbReference type="SUPFAM" id="SSF51556">
    <property type="entry name" value="Metallo-dependent hydrolases"/>
    <property type="match status" value="1"/>
</dbReference>
<keyword evidence="1" id="KW-0378">Hydrolase</keyword>
<feature type="compositionally biased region" description="Polar residues" evidence="2">
    <location>
        <begin position="1"/>
        <end position="14"/>
    </location>
</feature>
<name>A0AAD5VSC2_9AGAR</name>
<accession>A0AAD5VSC2</accession>
<dbReference type="Proteomes" id="UP001213000">
    <property type="component" value="Unassembled WGS sequence"/>
</dbReference>
<dbReference type="InterPro" id="IPR032466">
    <property type="entry name" value="Metal_Hydrolase"/>
</dbReference>
<comment type="caution">
    <text evidence="4">The sequence shown here is derived from an EMBL/GenBank/DDBJ whole genome shotgun (WGS) entry which is preliminary data.</text>
</comment>
<organism evidence="4 5">
    <name type="scientific">Leucocoprinus birnbaumii</name>
    <dbReference type="NCBI Taxonomy" id="56174"/>
    <lineage>
        <taxon>Eukaryota</taxon>
        <taxon>Fungi</taxon>
        <taxon>Dikarya</taxon>
        <taxon>Basidiomycota</taxon>
        <taxon>Agaricomycotina</taxon>
        <taxon>Agaricomycetes</taxon>
        <taxon>Agaricomycetidae</taxon>
        <taxon>Agaricales</taxon>
        <taxon>Agaricineae</taxon>
        <taxon>Agaricaceae</taxon>
        <taxon>Leucocoprinus</taxon>
    </lineage>
</organism>
<keyword evidence="5" id="KW-1185">Reference proteome</keyword>
<dbReference type="GO" id="GO:0006508">
    <property type="term" value="P:proteolysis"/>
    <property type="evidence" value="ECO:0007669"/>
    <property type="project" value="UniProtKB-KW"/>
</dbReference>
<dbReference type="Pfam" id="PF01244">
    <property type="entry name" value="Peptidase_M19"/>
    <property type="match status" value="1"/>
</dbReference>